<dbReference type="OrthoDB" id="9916507at2"/>
<sequence>MNHTVLTFNEVQYKAKFGLTVIGQTIKDLNTDLTSFFNEFANNAPLVAPVLIFNSLKKGNPEVEFTLEQVEDMIDEDGGLASPQLKKFLEGFTASIKVDVEPGKQKKAPVKKK</sequence>
<gene>
    <name evidence="1" type="ORF">SAMN05421866_3484</name>
</gene>
<dbReference type="STRING" id="421058.SAMN05421866_3484"/>
<organism evidence="1 2">
    <name type="scientific">Chryseobacterium oranimense</name>
    <dbReference type="NCBI Taxonomy" id="421058"/>
    <lineage>
        <taxon>Bacteria</taxon>
        <taxon>Pseudomonadati</taxon>
        <taxon>Bacteroidota</taxon>
        <taxon>Flavobacteriia</taxon>
        <taxon>Flavobacteriales</taxon>
        <taxon>Weeksellaceae</taxon>
        <taxon>Chryseobacterium group</taxon>
        <taxon>Chryseobacterium</taxon>
    </lineage>
</organism>
<dbReference type="AlphaFoldDB" id="A0A1M5V0E8"/>
<name>A0A1M5V0E8_9FLAO</name>
<dbReference type="RefSeq" id="WP_073065266.1">
    <property type="nucleotide sequence ID" value="NZ_FQWT01000005.1"/>
</dbReference>
<evidence type="ECO:0000313" key="2">
    <source>
        <dbReference type="Proteomes" id="UP000184047"/>
    </source>
</evidence>
<dbReference type="EMBL" id="FQWT01000005">
    <property type="protein sequence ID" value="SHH68777.1"/>
    <property type="molecule type" value="Genomic_DNA"/>
</dbReference>
<reference evidence="2" key="1">
    <citation type="submission" date="2016-11" db="EMBL/GenBank/DDBJ databases">
        <authorList>
            <person name="Varghese N."/>
            <person name="Submissions S."/>
        </authorList>
    </citation>
    <scope>NUCLEOTIDE SEQUENCE [LARGE SCALE GENOMIC DNA]</scope>
    <source>
        <strain evidence="2">DSM 19055</strain>
    </source>
</reference>
<evidence type="ECO:0000313" key="1">
    <source>
        <dbReference type="EMBL" id="SHH68777.1"/>
    </source>
</evidence>
<accession>A0A1M5V0E8</accession>
<keyword evidence="2" id="KW-1185">Reference proteome</keyword>
<protein>
    <recommendedName>
        <fullName evidence="3">Phage tail assembly chaperone protein, TAC</fullName>
    </recommendedName>
</protein>
<dbReference type="Proteomes" id="UP000184047">
    <property type="component" value="Unassembled WGS sequence"/>
</dbReference>
<proteinExistence type="predicted"/>
<evidence type="ECO:0008006" key="3">
    <source>
        <dbReference type="Google" id="ProtNLM"/>
    </source>
</evidence>